<gene>
    <name evidence="1" type="ORF">ACFYXI_28765</name>
</gene>
<dbReference type="GO" id="GO:0032259">
    <property type="term" value="P:methylation"/>
    <property type="evidence" value="ECO:0007669"/>
    <property type="project" value="UniProtKB-KW"/>
</dbReference>
<dbReference type="EC" id="2.1.1.-" evidence="1"/>
<dbReference type="Gene3D" id="3.40.50.150">
    <property type="entry name" value="Vaccinia Virus protein VP39"/>
    <property type="match status" value="1"/>
</dbReference>
<dbReference type="EMBL" id="JBIASD010000022">
    <property type="protein sequence ID" value="MFF3669587.1"/>
    <property type="molecule type" value="Genomic_DNA"/>
</dbReference>
<comment type="caution">
    <text evidence="1">The sequence shown here is derived from an EMBL/GenBank/DDBJ whole genome shotgun (WGS) entry which is preliminary data.</text>
</comment>
<dbReference type="SUPFAM" id="SSF53335">
    <property type="entry name" value="S-adenosyl-L-methionine-dependent methyltransferases"/>
    <property type="match status" value="1"/>
</dbReference>
<keyword evidence="1" id="KW-0489">Methyltransferase</keyword>
<proteinExistence type="predicted"/>
<evidence type="ECO:0000313" key="1">
    <source>
        <dbReference type="EMBL" id="MFF3669587.1"/>
    </source>
</evidence>
<dbReference type="InterPro" id="IPR029063">
    <property type="entry name" value="SAM-dependent_MTases_sf"/>
</dbReference>
<accession>A0ABW6SZL4</accession>
<organism evidence="1 2">
    <name type="scientific">Microtetraspora malaysiensis</name>
    <dbReference type="NCBI Taxonomy" id="161358"/>
    <lineage>
        <taxon>Bacteria</taxon>
        <taxon>Bacillati</taxon>
        <taxon>Actinomycetota</taxon>
        <taxon>Actinomycetes</taxon>
        <taxon>Streptosporangiales</taxon>
        <taxon>Streptosporangiaceae</taxon>
        <taxon>Microtetraspora</taxon>
    </lineage>
</organism>
<reference evidence="1 2" key="1">
    <citation type="submission" date="2024-10" db="EMBL/GenBank/DDBJ databases">
        <title>The Natural Products Discovery Center: Release of the First 8490 Sequenced Strains for Exploring Actinobacteria Biosynthetic Diversity.</title>
        <authorList>
            <person name="Kalkreuter E."/>
            <person name="Kautsar S.A."/>
            <person name="Yang D."/>
            <person name="Bader C.D."/>
            <person name="Teijaro C.N."/>
            <person name="Fluegel L."/>
            <person name="Davis C.M."/>
            <person name="Simpson J.R."/>
            <person name="Lauterbach L."/>
            <person name="Steele A.D."/>
            <person name="Gui C."/>
            <person name="Meng S."/>
            <person name="Li G."/>
            <person name="Viehrig K."/>
            <person name="Ye F."/>
            <person name="Su P."/>
            <person name="Kiefer A.F."/>
            <person name="Nichols A."/>
            <person name="Cepeda A.J."/>
            <person name="Yan W."/>
            <person name="Fan B."/>
            <person name="Jiang Y."/>
            <person name="Adhikari A."/>
            <person name="Zheng C.-J."/>
            <person name="Schuster L."/>
            <person name="Cowan T.M."/>
            <person name="Smanski M.J."/>
            <person name="Chevrette M.G."/>
            <person name="De Carvalho L.P.S."/>
            <person name="Shen B."/>
        </authorList>
    </citation>
    <scope>NUCLEOTIDE SEQUENCE [LARGE SCALE GENOMIC DNA]</scope>
    <source>
        <strain evidence="1 2">NPDC002173</strain>
    </source>
</reference>
<dbReference type="InterPro" id="IPR006764">
    <property type="entry name" value="SAM_dep_MeTrfase_SAV2177_type"/>
</dbReference>
<keyword evidence="2" id="KW-1185">Reference proteome</keyword>
<sequence length="269" mass="29123">MSNQMPLPLAFSTAPNVARIYDYLLGGKDNFPADRGQAGKIMRLVPQARTYARLNREFLVRAVRFLAGEAGITQFVDIGSGLPTRRNVHEAAQQVAPDARVVYVDNDPMVLVHARALLATNAHTSVADADLRKPSSIVGHRDVLGLIDWSKPVAVLLVAVLHFITDDPRQIIGELRAAMAPGSYLVISHVERRPDVDEAAAVYRDANAPVVPRTAGEIATLLSGLDLVEPGVVRLPLWRPQELEMWPEELDAPLLGAVGRVASTRTGGG</sequence>
<dbReference type="RefSeq" id="WP_387415800.1">
    <property type="nucleotide sequence ID" value="NZ_JBIASD010000022.1"/>
</dbReference>
<dbReference type="GO" id="GO:0008168">
    <property type="term" value="F:methyltransferase activity"/>
    <property type="evidence" value="ECO:0007669"/>
    <property type="project" value="UniProtKB-KW"/>
</dbReference>
<evidence type="ECO:0000313" key="2">
    <source>
        <dbReference type="Proteomes" id="UP001602013"/>
    </source>
</evidence>
<name>A0ABW6SZL4_9ACTN</name>
<dbReference type="Proteomes" id="UP001602013">
    <property type="component" value="Unassembled WGS sequence"/>
</dbReference>
<dbReference type="CDD" id="cd02440">
    <property type="entry name" value="AdoMet_MTases"/>
    <property type="match status" value="1"/>
</dbReference>
<keyword evidence="1" id="KW-0808">Transferase</keyword>
<protein>
    <submittedName>
        <fullName evidence="1">SAM-dependent methyltransferase</fullName>
        <ecNumber evidence="1">2.1.1.-</ecNumber>
    </submittedName>
</protein>
<dbReference type="Pfam" id="PF04672">
    <property type="entry name" value="Methyltransf_19"/>
    <property type="match status" value="1"/>
</dbReference>
<dbReference type="PIRSF" id="PIRSF017393">
    <property type="entry name" value="MTase_SAV2177"/>
    <property type="match status" value="1"/>
</dbReference>